<comment type="caution">
    <text evidence="1">The sequence shown here is derived from an EMBL/GenBank/DDBJ whole genome shotgun (WGS) entry which is preliminary data.</text>
</comment>
<organism evidence="1 2">
    <name type="scientific">Acinetobacter bereziniae LMG 1003 = CIP 70.12</name>
    <dbReference type="NCBI Taxonomy" id="981324"/>
    <lineage>
        <taxon>Bacteria</taxon>
        <taxon>Pseudomonadati</taxon>
        <taxon>Pseudomonadota</taxon>
        <taxon>Gammaproteobacteria</taxon>
        <taxon>Moraxellales</taxon>
        <taxon>Moraxellaceae</taxon>
        <taxon>Acinetobacter</taxon>
    </lineage>
</organism>
<dbReference type="PATRIC" id="fig|1217650.3.peg.1518"/>
<accession>N9EX20</accession>
<dbReference type="EMBL" id="APQG01000019">
    <property type="protein sequence ID" value="ENV97228.1"/>
    <property type="molecule type" value="Genomic_DNA"/>
</dbReference>
<dbReference type="Proteomes" id="UP000013251">
    <property type="component" value="Unassembled WGS sequence"/>
</dbReference>
<gene>
    <name evidence="1" type="ORF">F938_01555</name>
</gene>
<keyword evidence="2" id="KW-1185">Reference proteome</keyword>
<evidence type="ECO:0000313" key="2">
    <source>
        <dbReference type="Proteomes" id="UP000013251"/>
    </source>
</evidence>
<dbReference type="RefSeq" id="WP_005030791.1">
    <property type="nucleotide sequence ID" value="NZ_KB849755.1"/>
</dbReference>
<dbReference type="AlphaFoldDB" id="N9EX20"/>
<sequence length="44" mass="5146">MLNKEREQNKALFCLQRKNAVEQKMVEKSEASPAQIYLNFSCKV</sequence>
<evidence type="ECO:0000313" key="1">
    <source>
        <dbReference type="EMBL" id="ENV97228.1"/>
    </source>
</evidence>
<dbReference type="GeneID" id="76614683"/>
<dbReference type="HOGENOM" id="CLU_3211087_0_0_6"/>
<reference evidence="1 2" key="1">
    <citation type="submission" date="2013-02" db="EMBL/GenBank/DDBJ databases">
        <title>The Genome Sequence of Acinetobacter bereziniae CIP 70.12.</title>
        <authorList>
            <consortium name="The Broad Institute Genome Sequencing Platform"/>
            <consortium name="The Broad Institute Genome Sequencing Center for Infectious Disease"/>
            <person name="Cerqueira G."/>
            <person name="Feldgarden M."/>
            <person name="Courvalin P."/>
            <person name="Perichon B."/>
            <person name="Grillot-Courvalin C."/>
            <person name="Clermont D."/>
            <person name="Rocha E."/>
            <person name="Yoon E.-J."/>
            <person name="Nemec A."/>
            <person name="Walker B."/>
            <person name="Young S.K."/>
            <person name="Zeng Q."/>
            <person name="Gargeya S."/>
            <person name="Fitzgerald M."/>
            <person name="Haas B."/>
            <person name="Abouelleil A."/>
            <person name="Alvarado L."/>
            <person name="Arachchi H.M."/>
            <person name="Berlin A.M."/>
            <person name="Chapman S.B."/>
            <person name="Dewar J."/>
            <person name="Goldberg J."/>
            <person name="Griggs A."/>
            <person name="Gujja S."/>
            <person name="Hansen M."/>
            <person name="Howarth C."/>
            <person name="Imamovic A."/>
            <person name="Larimer J."/>
            <person name="McCowan C."/>
            <person name="Murphy C."/>
            <person name="Neiman D."/>
            <person name="Pearson M."/>
            <person name="Priest M."/>
            <person name="Roberts A."/>
            <person name="Saif S."/>
            <person name="Shea T."/>
            <person name="Sisk P."/>
            <person name="Sykes S."/>
            <person name="Wortman J."/>
            <person name="Nusbaum C."/>
            <person name="Birren B."/>
        </authorList>
    </citation>
    <scope>NUCLEOTIDE SEQUENCE [LARGE SCALE GENOMIC DNA]</scope>
    <source>
        <strain evidence="1 2">CIP 70.12</strain>
    </source>
</reference>
<proteinExistence type="predicted"/>
<name>N9EX20_ACIBZ</name>
<protein>
    <submittedName>
        <fullName evidence="1">Uncharacterized protein</fullName>
    </submittedName>
</protein>